<sequence>MAVGEIGGESGECCDGGGRCCGRWCRMLHCEKLKWLCDVKKHINWTAASSTSVPERTAKWSSILNHVQDIHTHKTRFLPVSASNPHFYRQEQVVDSRTKNSKSPLRKQSPMLGFKDRGLNCIPAVLQKVFNQKSRETLTTS</sequence>
<protein>
    <submittedName>
        <fullName evidence="1">Uncharacterized protein</fullName>
    </submittedName>
</protein>
<gene>
    <name evidence="1" type="ORF">JOB18_002716</name>
</gene>
<comment type="caution">
    <text evidence="1">The sequence shown here is derived from an EMBL/GenBank/DDBJ whole genome shotgun (WGS) entry which is preliminary data.</text>
</comment>
<dbReference type="Proteomes" id="UP000693946">
    <property type="component" value="Unassembled WGS sequence"/>
</dbReference>
<organism evidence="1 2">
    <name type="scientific">Solea senegalensis</name>
    <name type="common">Senegalese sole</name>
    <dbReference type="NCBI Taxonomy" id="28829"/>
    <lineage>
        <taxon>Eukaryota</taxon>
        <taxon>Metazoa</taxon>
        <taxon>Chordata</taxon>
        <taxon>Craniata</taxon>
        <taxon>Vertebrata</taxon>
        <taxon>Euteleostomi</taxon>
        <taxon>Actinopterygii</taxon>
        <taxon>Neopterygii</taxon>
        <taxon>Teleostei</taxon>
        <taxon>Neoteleostei</taxon>
        <taxon>Acanthomorphata</taxon>
        <taxon>Carangaria</taxon>
        <taxon>Pleuronectiformes</taxon>
        <taxon>Pleuronectoidei</taxon>
        <taxon>Soleidae</taxon>
        <taxon>Solea</taxon>
    </lineage>
</organism>
<dbReference type="AlphaFoldDB" id="A0AAV6PMF5"/>
<evidence type="ECO:0000313" key="2">
    <source>
        <dbReference type="Proteomes" id="UP000693946"/>
    </source>
</evidence>
<proteinExistence type="predicted"/>
<reference evidence="1 2" key="1">
    <citation type="journal article" date="2021" name="Sci. Rep.">
        <title>Chromosome anchoring in Senegalese sole (Solea senegalensis) reveals sex-associated markers and genome rearrangements in flatfish.</title>
        <authorList>
            <person name="Guerrero-Cozar I."/>
            <person name="Gomez-Garrido J."/>
            <person name="Berbel C."/>
            <person name="Martinez-Blanch J.F."/>
            <person name="Alioto T."/>
            <person name="Claros M.G."/>
            <person name="Gagnaire P.A."/>
            <person name="Manchado M."/>
        </authorList>
    </citation>
    <scope>NUCLEOTIDE SEQUENCE [LARGE SCALE GENOMIC DNA]</scope>
    <source>
        <strain evidence="1">Sse05_10M</strain>
    </source>
</reference>
<dbReference type="EMBL" id="JAGKHQ010000258">
    <property type="protein sequence ID" value="KAG7470405.1"/>
    <property type="molecule type" value="Genomic_DNA"/>
</dbReference>
<accession>A0AAV6PMF5</accession>
<keyword evidence="2" id="KW-1185">Reference proteome</keyword>
<evidence type="ECO:0000313" key="1">
    <source>
        <dbReference type="EMBL" id="KAG7470405.1"/>
    </source>
</evidence>
<name>A0AAV6PMF5_SOLSE</name>